<dbReference type="STRING" id="1265309.K529_001940"/>
<dbReference type="InterPro" id="IPR013767">
    <property type="entry name" value="PAS_fold"/>
</dbReference>
<dbReference type="EC" id="2.7.13.3" evidence="2"/>
<dbReference type="OrthoDB" id="9796100at2"/>
<dbReference type="GO" id="GO:0005524">
    <property type="term" value="F:ATP binding"/>
    <property type="evidence" value="ECO:0007669"/>
    <property type="project" value="UniProtKB-KW"/>
</dbReference>
<dbReference type="InterPro" id="IPR003594">
    <property type="entry name" value="HATPase_dom"/>
</dbReference>
<dbReference type="EMBL" id="CP015230">
    <property type="protein sequence ID" value="ANP39515.1"/>
    <property type="molecule type" value="Genomic_DNA"/>
</dbReference>
<evidence type="ECO:0000256" key="3">
    <source>
        <dbReference type="ARBA" id="ARBA00022553"/>
    </source>
</evidence>
<dbReference type="Pfam" id="PF00989">
    <property type="entry name" value="PAS"/>
    <property type="match status" value="1"/>
</dbReference>
<dbReference type="InterPro" id="IPR000014">
    <property type="entry name" value="PAS"/>
</dbReference>
<feature type="domain" description="Response regulatory" evidence="12">
    <location>
        <begin position="800"/>
        <end position="916"/>
    </location>
</feature>
<feature type="domain" description="PAS" evidence="13">
    <location>
        <begin position="188"/>
        <end position="245"/>
    </location>
</feature>
<evidence type="ECO:0000313" key="15">
    <source>
        <dbReference type="EMBL" id="ANP39515.1"/>
    </source>
</evidence>
<dbReference type="GO" id="GO:0000155">
    <property type="term" value="F:phosphorelay sensor kinase activity"/>
    <property type="evidence" value="ECO:0007669"/>
    <property type="project" value="InterPro"/>
</dbReference>
<dbReference type="InterPro" id="IPR036097">
    <property type="entry name" value="HisK_dim/P_sf"/>
</dbReference>
<organism evidence="15 16">
    <name type="scientific">Tritonibacter mobilis F1926</name>
    <dbReference type="NCBI Taxonomy" id="1265309"/>
    <lineage>
        <taxon>Bacteria</taxon>
        <taxon>Pseudomonadati</taxon>
        <taxon>Pseudomonadota</taxon>
        <taxon>Alphaproteobacteria</taxon>
        <taxon>Rhodobacterales</taxon>
        <taxon>Paracoccaceae</taxon>
        <taxon>Tritonibacter</taxon>
    </lineage>
</organism>
<dbReference type="Pfam" id="PF08448">
    <property type="entry name" value="PAS_4"/>
    <property type="match status" value="1"/>
</dbReference>
<feature type="domain" description="Histidine kinase" evidence="11">
    <location>
        <begin position="556"/>
        <end position="780"/>
    </location>
</feature>
<dbReference type="InterPro" id="IPR013656">
    <property type="entry name" value="PAS_4"/>
</dbReference>
<dbReference type="InterPro" id="IPR001789">
    <property type="entry name" value="Sig_transdc_resp-reg_receiver"/>
</dbReference>
<name>A0A1B0ZYV4_9RHOB</name>
<accession>A0A1B0ZYV4</accession>
<dbReference type="InterPro" id="IPR011006">
    <property type="entry name" value="CheY-like_superfamily"/>
</dbReference>
<dbReference type="Gene3D" id="1.10.287.130">
    <property type="match status" value="1"/>
</dbReference>
<dbReference type="InterPro" id="IPR004358">
    <property type="entry name" value="Sig_transdc_His_kin-like_C"/>
</dbReference>
<reference evidence="15 16" key="1">
    <citation type="journal article" date="2016" name="ISME J.">
        <title>Global occurrence and heterogeneity of the Roseobacter-clade species Ruegeria mobilis.</title>
        <authorList>
            <person name="Sonnenschein E."/>
            <person name="Gram L."/>
        </authorList>
    </citation>
    <scope>NUCLEOTIDE SEQUENCE [LARGE SCALE GENOMIC DNA]</scope>
    <source>
        <strain evidence="15 16">F1926</strain>
    </source>
</reference>
<evidence type="ECO:0000256" key="9">
    <source>
        <dbReference type="PROSITE-ProRule" id="PRU00169"/>
    </source>
</evidence>
<dbReference type="PROSITE" id="PS50109">
    <property type="entry name" value="HIS_KIN"/>
    <property type="match status" value="1"/>
</dbReference>
<feature type="domain" description="PAC" evidence="14">
    <location>
        <begin position="260"/>
        <end position="314"/>
    </location>
</feature>
<dbReference type="RefSeq" id="WP_005640465.1">
    <property type="nucleotide sequence ID" value="NZ_CP015230.1"/>
</dbReference>
<dbReference type="SMART" id="SM00086">
    <property type="entry name" value="PAC"/>
    <property type="match status" value="1"/>
</dbReference>
<dbReference type="SMART" id="SM00388">
    <property type="entry name" value="HisKA"/>
    <property type="match status" value="1"/>
</dbReference>
<feature type="domain" description="PAS" evidence="13">
    <location>
        <begin position="315"/>
        <end position="350"/>
    </location>
</feature>
<evidence type="ECO:0000256" key="8">
    <source>
        <dbReference type="ARBA" id="ARBA00023012"/>
    </source>
</evidence>
<evidence type="ECO:0000259" key="14">
    <source>
        <dbReference type="PROSITE" id="PS50113"/>
    </source>
</evidence>
<dbReference type="InterPro" id="IPR035965">
    <property type="entry name" value="PAS-like_dom_sf"/>
</dbReference>
<evidence type="ECO:0000256" key="4">
    <source>
        <dbReference type="ARBA" id="ARBA00022679"/>
    </source>
</evidence>
<proteinExistence type="predicted"/>
<evidence type="ECO:0000256" key="1">
    <source>
        <dbReference type="ARBA" id="ARBA00000085"/>
    </source>
</evidence>
<evidence type="ECO:0000313" key="16">
    <source>
        <dbReference type="Proteomes" id="UP000013243"/>
    </source>
</evidence>
<dbReference type="PROSITE" id="PS50113">
    <property type="entry name" value="PAC"/>
    <property type="match status" value="1"/>
</dbReference>
<dbReference type="PANTHER" id="PTHR43065:SF42">
    <property type="entry name" value="TWO-COMPONENT SENSOR PPRA"/>
    <property type="match status" value="1"/>
</dbReference>
<dbReference type="GeneID" id="28248554"/>
<dbReference type="CDD" id="cd00082">
    <property type="entry name" value="HisKA"/>
    <property type="match status" value="1"/>
</dbReference>
<dbReference type="InterPro" id="IPR005467">
    <property type="entry name" value="His_kinase_dom"/>
</dbReference>
<protein>
    <recommendedName>
        <fullName evidence="2">histidine kinase</fullName>
        <ecNumber evidence="2">2.7.13.3</ecNumber>
    </recommendedName>
</protein>
<keyword evidence="5" id="KW-0547">Nucleotide-binding</keyword>
<keyword evidence="6 15" id="KW-0418">Kinase</keyword>
<dbReference type="InterPro" id="IPR003661">
    <property type="entry name" value="HisK_dim/P_dom"/>
</dbReference>
<dbReference type="PANTHER" id="PTHR43065">
    <property type="entry name" value="SENSOR HISTIDINE KINASE"/>
    <property type="match status" value="1"/>
</dbReference>
<dbReference type="SUPFAM" id="SSF52172">
    <property type="entry name" value="CheY-like"/>
    <property type="match status" value="1"/>
</dbReference>
<keyword evidence="8" id="KW-0902">Two-component regulatory system</keyword>
<dbReference type="SUPFAM" id="SSF55874">
    <property type="entry name" value="ATPase domain of HSP90 chaperone/DNA topoisomerase II/histidine kinase"/>
    <property type="match status" value="1"/>
</dbReference>
<evidence type="ECO:0000259" key="12">
    <source>
        <dbReference type="PROSITE" id="PS50110"/>
    </source>
</evidence>
<dbReference type="GO" id="GO:0006355">
    <property type="term" value="P:regulation of DNA-templated transcription"/>
    <property type="evidence" value="ECO:0007669"/>
    <property type="project" value="InterPro"/>
</dbReference>
<evidence type="ECO:0000259" key="11">
    <source>
        <dbReference type="PROSITE" id="PS50109"/>
    </source>
</evidence>
<evidence type="ECO:0000256" key="6">
    <source>
        <dbReference type="ARBA" id="ARBA00022777"/>
    </source>
</evidence>
<dbReference type="CDD" id="cd00130">
    <property type="entry name" value="PAS"/>
    <property type="match status" value="2"/>
</dbReference>
<sequence>MSIRPAPLSKDDASDRLTAPAPPREGTLHELHVTNAMLDGIEAMTSAETQETVLQALSDTLQSTTGAQEVLVFGDVGERHFGSPESQPAVLFPPKCGSALEVEQIEWFARRRQIRDLSRCRTPAAANLSGHNEGSLIATPCRRKNGRLMVVLCWHQEPGFFDESKAQVLSRLTAITSHALRGIRMDDRQSLLASVLENAEVPVMLVNPADQGGDVVYVNAAYEVMSGRTLSEMLGMMFITERFRPGADLDNLCSAFADGQRGRFRILNTKKDGAPFLDEISLTPIRSDSGTLRYLLATHTDVTEHAQTQLVVHQLEQRIESAMEAVTSAILATGADGEVLYTNTAMRSLLHELYGTEMRPHQAIATFIKSVEDSDQRVEVTCSDGTIFLVRSFDSSEGGRVITGTDITDIKRTKRVLQQRAAAMDSTAEGIAIVERTARINYANPAFARIFGTENPDDIIGESWCKAFRDEDVARLSSEVRPKVATEGSAQIEMRANLADGERTFEVCVTRIDEKMRIVVARDITRRIEYERARTSFEQKLHDFEKNESIGRLAAGVAHDFNNLLAVINGHSALLNDRTPPDKVQLYSNRISEASSRAAKMINRFLDLGMSTDQQSMIDLRNLLTESQDLLHSALSADTRFTLDLDEDEMEMLCSPSDLLRVALNLVQNAQDALGNKPGRIHQCLKRLPGVDLMDLRLDVGQIDPDQIYARYAVEDSGSGIPSDVRERLFNEHCSTKGQRGSGIGMMAIAEIIRNHDGAIRLLTEEGKGTRVEIFLPLSDYSLTRISEQDIGSVRLDGQLVLLVDDDAQVAESIAAFLERLGAEVSICLHPDEALEAIEEDPGLWSFLVTDYNMPGQNGGQLARAAKTADGDLPIVIVTALARKLSDPNLTEDVISALLGKPVDLNTLAHLIAQHGRINNAESA</sequence>
<dbReference type="Pfam" id="PF00072">
    <property type="entry name" value="Response_reg"/>
    <property type="match status" value="1"/>
</dbReference>
<keyword evidence="4" id="KW-0808">Transferase</keyword>
<dbReference type="Pfam" id="PF02518">
    <property type="entry name" value="HATPase_c"/>
    <property type="match status" value="1"/>
</dbReference>
<dbReference type="PRINTS" id="PR00344">
    <property type="entry name" value="BCTRLSENSOR"/>
</dbReference>
<dbReference type="PROSITE" id="PS50112">
    <property type="entry name" value="PAS"/>
    <property type="match status" value="2"/>
</dbReference>
<keyword evidence="3 9" id="KW-0597">Phosphoprotein</keyword>
<evidence type="ECO:0000259" key="13">
    <source>
        <dbReference type="PROSITE" id="PS50112"/>
    </source>
</evidence>
<dbReference type="InterPro" id="IPR001610">
    <property type="entry name" value="PAC"/>
</dbReference>
<dbReference type="AlphaFoldDB" id="A0A1B0ZYV4"/>
<evidence type="ECO:0000256" key="5">
    <source>
        <dbReference type="ARBA" id="ARBA00022741"/>
    </source>
</evidence>
<dbReference type="KEGG" id="rmb:K529_001940"/>
<dbReference type="PROSITE" id="PS50110">
    <property type="entry name" value="RESPONSE_REGULATORY"/>
    <property type="match status" value="1"/>
</dbReference>
<dbReference type="NCBIfam" id="TIGR00229">
    <property type="entry name" value="sensory_box"/>
    <property type="match status" value="2"/>
</dbReference>
<evidence type="ECO:0000256" key="7">
    <source>
        <dbReference type="ARBA" id="ARBA00022840"/>
    </source>
</evidence>
<dbReference type="Pfam" id="PF00512">
    <property type="entry name" value="HisKA"/>
    <property type="match status" value="1"/>
</dbReference>
<evidence type="ECO:0000256" key="2">
    <source>
        <dbReference type="ARBA" id="ARBA00012438"/>
    </source>
</evidence>
<dbReference type="SUPFAM" id="SSF55785">
    <property type="entry name" value="PYP-like sensor domain (PAS domain)"/>
    <property type="match status" value="3"/>
</dbReference>
<dbReference type="Proteomes" id="UP000013243">
    <property type="component" value="Chromosome"/>
</dbReference>
<dbReference type="SMART" id="SM00091">
    <property type="entry name" value="PAS"/>
    <property type="match status" value="3"/>
</dbReference>
<feature type="modified residue" description="4-aspartylphosphate" evidence="9">
    <location>
        <position position="851"/>
    </location>
</feature>
<keyword evidence="7" id="KW-0067">ATP-binding</keyword>
<dbReference type="Gene3D" id="3.30.565.10">
    <property type="entry name" value="Histidine kinase-like ATPase, C-terminal domain"/>
    <property type="match status" value="1"/>
</dbReference>
<dbReference type="SMART" id="SM00448">
    <property type="entry name" value="REC"/>
    <property type="match status" value="1"/>
</dbReference>
<dbReference type="SUPFAM" id="SSF55781">
    <property type="entry name" value="GAF domain-like"/>
    <property type="match status" value="1"/>
</dbReference>
<dbReference type="InterPro" id="IPR000700">
    <property type="entry name" value="PAS-assoc_C"/>
</dbReference>
<dbReference type="SUPFAM" id="SSF47384">
    <property type="entry name" value="Homodimeric domain of signal transducing histidine kinase"/>
    <property type="match status" value="1"/>
</dbReference>
<dbReference type="Gene3D" id="3.40.50.2300">
    <property type="match status" value="1"/>
</dbReference>
<comment type="catalytic activity">
    <reaction evidence="1">
        <text>ATP + protein L-histidine = ADP + protein N-phospho-L-histidine.</text>
        <dbReference type="EC" id="2.7.13.3"/>
    </reaction>
</comment>
<evidence type="ECO:0000256" key="10">
    <source>
        <dbReference type="SAM" id="MobiDB-lite"/>
    </source>
</evidence>
<feature type="region of interest" description="Disordered" evidence="10">
    <location>
        <begin position="1"/>
        <end position="25"/>
    </location>
</feature>
<dbReference type="SMART" id="SM00387">
    <property type="entry name" value="HATPase_c"/>
    <property type="match status" value="1"/>
</dbReference>
<dbReference type="InterPro" id="IPR036890">
    <property type="entry name" value="HATPase_C_sf"/>
</dbReference>
<gene>
    <name evidence="15" type="ORF">K529_001940</name>
</gene>
<dbReference type="Gene3D" id="3.30.450.20">
    <property type="entry name" value="PAS domain"/>
    <property type="match status" value="2"/>
</dbReference>